<comment type="caution">
    <text evidence="1">The sequence shown here is derived from an EMBL/GenBank/DDBJ whole genome shotgun (WGS) entry which is preliminary data.</text>
</comment>
<gene>
    <name evidence="1" type="ORF">MRB53_014323</name>
</gene>
<proteinExistence type="predicted"/>
<organism evidence="1 2">
    <name type="scientific">Persea americana</name>
    <name type="common">Avocado</name>
    <dbReference type="NCBI Taxonomy" id="3435"/>
    <lineage>
        <taxon>Eukaryota</taxon>
        <taxon>Viridiplantae</taxon>
        <taxon>Streptophyta</taxon>
        <taxon>Embryophyta</taxon>
        <taxon>Tracheophyta</taxon>
        <taxon>Spermatophyta</taxon>
        <taxon>Magnoliopsida</taxon>
        <taxon>Magnoliidae</taxon>
        <taxon>Laurales</taxon>
        <taxon>Lauraceae</taxon>
        <taxon>Persea</taxon>
    </lineage>
</organism>
<keyword evidence="2" id="KW-1185">Reference proteome</keyword>
<evidence type="ECO:0000313" key="1">
    <source>
        <dbReference type="EMBL" id="KAJ8618137.1"/>
    </source>
</evidence>
<name>A0ACC2KB07_PERAE</name>
<reference evidence="1 2" key="1">
    <citation type="journal article" date="2022" name="Hortic Res">
        <title>A haplotype resolved chromosomal level avocado genome allows analysis of novel avocado genes.</title>
        <authorList>
            <person name="Nath O."/>
            <person name="Fletcher S.J."/>
            <person name="Hayward A."/>
            <person name="Shaw L.M."/>
            <person name="Masouleh A.K."/>
            <person name="Furtado A."/>
            <person name="Henry R.J."/>
            <person name="Mitter N."/>
        </authorList>
    </citation>
    <scope>NUCLEOTIDE SEQUENCE [LARGE SCALE GENOMIC DNA]</scope>
    <source>
        <strain evidence="2">cv. Hass</strain>
    </source>
</reference>
<dbReference type="EMBL" id="CM056812">
    <property type="protein sequence ID" value="KAJ8618137.1"/>
    <property type="molecule type" value="Genomic_DNA"/>
</dbReference>
<protein>
    <submittedName>
        <fullName evidence="1">Uncharacterized protein</fullName>
    </submittedName>
</protein>
<evidence type="ECO:0000313" key="2">
    <source>
        <dbReference type="Proteomes" id="UP001234297"/>
    </source>
</evidence>
<accession>A0ACC2KB07</accession>
<sequence length="137" mass="15856">MPTLMQVCLKKWISLVLGYPLPRKIDKALTWLSRSISKWAKDFSSSLVFLLPEFGSEKQARDSCLEEIRGYLALPQGYRFLIWFGSRERRREFTLVVWALSGQSITPWLAAAAAPEKKITRTEQEKQCRLHLRLSSP</sequence>
<dbReference type="Proteomes" id="UP001234297">
    <property type="component" value="Chromosome 4"/>
</dbReference>